<evidence type="ECO:0000313" key="2">
    <source>
        <dbReference type="EMBL" id="VDM03190.1"/>
    </source>
</evidence>
<reference evidence="4" key="1">
    <citation type="submission" date="2016-06" db="UniProtKB">
        <authorList>
            <consortium name="WormBaseParasite"/>
        </authorList>
    </citation>
    <scope>IDENTIFICATION</scope>
</reference>
<sequence length="90" mass="9285">MDHCAHRRDLASRHVSPLATTGDGDPGSGAPSTRPLRCTSSRTRTASAVIRLGRSGRASSNASPASSALFSSRSCDGIFLVGRAYSVLAP</sequence>
<feature type="region of interest" description="Disordered" evidence="1">
    <location>
        <begin position="50"/>
        <end position="69"/>
    </location>
</feature>
<protein>
    <submittedName>
        <fullName evidence="2 4">Uncharacterized protein</fullName>
    </submittedName>
</protein>
<proteinExistence type="predicted"/>
<reference evidence="2 3" key="2">
    <citation type="submission" date="2018-11" db="EMBL/GenBank/DDBJ databases">
        <authorList>
            <consortium name="Pathogen Informatics"/>
        </authorList>
    </citation>
    <scope>NUCLEOTIDE SEQUENCE [LARGE SCALE GENOMIC DNA]</scope>
    <source>
        <strain evidence="2 3">NST_G2</strain>
    </source>
</reference>
<dbReference type="Proteomes" id="UP000275846">
    <property type="component" value="Unassembled WGS sequence"/>
</dbReference>
<feature type="region of interest" description="Disordered" evidence="1">
    <location>
        <begin position="1"/>
        <end position="44"/>
    </location>
</feature>
<feature type="compositionally biased region" description="Low complexity" evidence="1">
    <location>
        <begin position="51"/>
        <end position="69"/>
    </location>
</feature>
<evidence type="ECO:0000313" key="4">
    <source>
        <dbReference type="WBParaSite" id="SSLN_0001744501-mRNA-1"/>
    </source>
</evidence>
<organism evidence="4">
    <name type="scientific">Schistocephalus solidus</name>
    <name type="common">Tapeworm</name>
    <dbReference type="NCBI Taxonomy" id="70667"/>
    <lineage>
        <taxon>Eukaryota</taxon>
        <taxon>Metazoa</taxon>
        <taxon>Spiralia</taxon>
        <taxon>Lophotrochozoa</taxon>
        <taxon>Platyhelminthes</taxon>
        <taxon>Cestoda</taxon>
        <taxon>Eucestoda</taxon>
        <taxon>Diphyllobothriidea</taxon>
        <taxon>Diphyllobothriidae</taxon>
        <taxon>Schistocephalus</taxon>
    </lineage>
</organism>
<accession>A0A183TK06</accession>
<name>A0A183TK06_SCHSO</name>
<dbReference type="WBParaSite" id="SSLN_0001744501-mRNA-1">
    <property type="protein sequence ID" value="SSLN_0001744501-mRNA-1"/>
    <property type="gene ID" value="SSLN_0001744501"/>
</dbReference>
<gene>
    <name evidence="2" type="ORF">SSLN_LOCUS16804</name>
</gene>
<evidence type="ECO:0000313" key="3">
    <source>
        <dbReference type="Proteomes" id="UP000275846"/>
    </source>
</evidence>
<dbReference type="AlphaFoldDB" id="A0A183TK06"/>
<evidence type="ECO:0000256" key="1">
    <source>
        <dbReference type="SAM" id="MobiDB-lite"/>
    </source>
</evidence>
<feature type="compositionally biased region" description="Basic and acidic residues" evidence="1">
    <location>
        <begin position="1"/>
        <end position="12"/>
    </location>
</feature>
<dbReference type="EMBL" id="UYSU01041553">
    <property type="protein sequence ID" value="VDM03190.1"/>
    <property type="molecule type" value="Genomic_DNA"/>
</dbReference>
<keyword evidence="3" id="KW-1185">Reference proteome</keyword>